<gene>
    <name evidence="1" type="ORF">HMPREF9003_2237</name>
</gene>
<name>A0AB72Z1N2_9BIFI</name>
<sequence length="100" mass="10634">MALVELVVGEYRAALTMPCSAHVVRQWLLDDANALPSISGKLAEFDERMRMTEDPGSLFDGDSKYACGSGGAVLSSCRRIGKTFTAGTAMFILCAGTLVI</sequence>
<organism evidence="1 2">
    <name type="scientific">Bifidobacterium dentium JCVIHMP022</name>
    <dbReference type="NCBI Taxonomy" id="553191"/>
    <lineage>
        <taxon>Bacteria</taxon>
        <taxon>Bacillati</taxon>
        <taxon>Actinomycetota</taxon>
        <taxon>Actinomycetes</taxon>
        <taxon>Bifidobacteriales</taxon>
        <taxon>Bifidobacteriaceae</taxon>
        <taxon>Bifidobacterium</taxon>
    </lineage>
</organism>
<protein>
    <recommendedName>
        <fullName evidence="3">Terminase</fullName>
    </recommendedName>
</protein>
<reference evidence="1 2" key="1">
    <citation type="submission" date="2010-10" db="EMBL/GenBank/DDBJ databases">
        <authorList>
            <person name="Durkin A.S."/>
            <person name="Madupu R."/>
            <person name="Torralba M."/>
            <person name="Gillis M."/>
            <person name="Methe B."/>
            <person name="Sutton G."/>
            <person name="Nelson K.E."/>
        </authorList>
    </citation>
    <scope>NUCLEOTIDE SEQUENCE [LARGE SCALE GENOMIC DNA]</scope>
    <source>
        <strain evidence="1 2">JCVIHMP022</strain>
    </source>
</reference>
<dbReference type="RefSeq" id="WP_003842369.1">
    <property type="nucleotide sequence ID" value="NZ_AEHJ01000015.1"/>
</dbReference>
<dbReference type="Proteomes" id="UP000003457">
    <property type="component" value="Unassembled WGS sequence"/>
</dbReference>
<proteinExistence type="predicted"/>
<dbReference type="EMBL" id="AEHJ01000015">
    <property type="protein sequence ID" value="EFO78039.1"/>
    <property type="molecule type" value="Genomic_DNA"/>
</dbReference>
<evidence type="ECO:0008006" key="3">
    <source>
        <dbReference type="Google" id="ProtNLM"/>
    </source>
</evidence>
<evidence type="ECO:0000313" key="2">
    <source>
        <dbReference type="Proteomes" id="UP000003457"/>
    </source>
</evidence>
<evidence type="ECO:0000313" key="1">
    <source>
        <dbReference type="EMBL" id="EFO78039.1"/>
    </source>
</evidence>
<accession>A0AB72Z1N2</accession>
<comment type="caution">
    <text evidence="1">The sequence shown here is derived from an EMBL/GenBank/DDBJ whole genome shotgun (WGS) entry which is preliminary data.</text>
</comment>
<dbReference type="AlphaFoldDB" id="A0AB72Z1N2"/>